<accession>A0ABS5KXP3</accession>
<evidence type="ECO:0000313" key="3">
    <source>
        <dbReference type="Proteomes" id="UP000730482"/>
    </source>
</evidence>
<sequence>MTVRTSQHGDLIVYAGRPDELAAIACEYANGRRPMPHGLSARLLANVAERLRTGSYPAFNLGPVRFYRDRADGAPFRGPYAPAPDPEWLAQQDARLGSRA</sequence>
<proteinExistence type="predicted"/>
<protein>
    <submittedName>
        <fullName evidence="2">Uncharacterized protein</fullName>
    </submittedName>
</protein>
<name>A0ABS5KXP3_9ACTN</name>
<comment type="caution">
    <text evidence="2">The sequence shown here is derived from an EMBL/GenBank/DDBJ whole genome shotgun (WGS) entry which is preliminary data.</text>
</comment>
<dbReference type="EMBL" id="JAAFYZ010000116">
    <property type="protein sequence ID" value="MBS2550820.1"/>
    <property type="molecule type" value="Genomic_DNA"/>
</dbReference>
<dbReference type="RefSeq" id="WP_212014420.1">
    <property type="nucleotide sequence ID" value="NZ_JAAFYZ010000116.1"/>
</dbReference>
<feature type="region of interest" description="Disordered" evidence="1">
    <location>
        <begin position="75"/>
        <end position="100"/>
    </location>
</feature>
<dbReference type="Proteomes" id="UP000730482">
    <property type="component" value="Unassembled WGS sequence"/>
</dbReference>
<evidence type="ECO:0000313" key="2">
    <source>
        <dbReference type="EMBL" id="MBS2550820.1"/>
    </source>
</evidence>
<gene>
    <name evidence="2" type="ORF">KGQ19_28500</name>
</gene>
<organism evidence="2 3">
    <name type="scientific">Catenulispora pinistramenti</name>
    <dbReference type="NCBI Taxonomy" id="2705254"/>
    <lineage>
        <taxon>Bacteria</taxon>
        <taxon>Bacillati</taxon>
        <taxon>Actinomycetota</taxon>
        <taxon>Actinomycetes</taxon>
        <taxon>Catenulisporales</taxon>
        <taxon>Catenulisporaceae</taxon>
        <taxon>Catenulispora</taxon>
    </lineage>
</organism>
<keyword evidence="3" id="KW-1185">Reference proteome</keyword>
<reference evidence="2 3" key="1">
    <citation type="submission" date="2020-02" db="EMBL/GenBank/DDBJ databases">
        <title>Acidophilic actinobacteria isolated from forest soil.</title>
        <authorList>
            <person name="Golinska P."/>
        </authorList>
    </citation>
    <scope>NUCLEOTIDE SEQUENCE [LARGE SCALE GENOMIC DNA]</scope>
    <source>
        <strain evidence="2 3">NL8</strain>
    </source>
</reference>
<evidence type="ECO:0000256" key="1">
    <source>
        <dbReference type="SAM" id="MobiDB-lite"/>
    </source>
</evidence>